<dbReference type="EMBL" id="CP013652">
    <property type="protein sequence ID" value="ALS20761.1"/>
    <property type="molecule type" value="Genomic_DNA"/>
</dbReference>
<dbReference type="EC" id="2.7.13.3" evidence="3"/>
<proteinExistence type="predicted"/>
<dbReference type="SUPFAM" id="SSF55874">
    <property type="entry name" value="ATPase domain of HSP90 chaperone/DNA topoisomerase II/histidine kinase"/>
    <property type="match status" value="1"/>
</dbReference>
<keyword evidence="4" id="KW-0597">Phosphoprotein</keyword>
<evidence type="ECO:0000256" key="1">
    <source>
        <dbReference type="ARBA" id="ARBA00000085"/>
    </source>
</evidence>
<dbReference type="InterPro" id="IPR008979">
    <property type="entry name" value="Galactose-bd-like_sf"/>
</dbReference>
<dbReference type="GO" id="GO:0005524">
    <property type="term" value="F:ATP binding"/>
    <property type="evidence" value="ECO:0007669"/>
    <property type="project" value="UniProtKB-KW"/>
</dbReference>
<dbReference type="GO" id="GO:0004721">
    <property type="term" value="F:phosphoprotein phosphatase activity"/>
    <property type="evidence" value="ECO:0007669"/>
    <property type="project" value="TreeGrafter"/>
</dbReference>
<dbReference type="InterPro" id="IPR011623">
    <property type="entry name" value="7TMR_DISM_rcpt_extracell_dom1"/>
</dbReference>
<evidence type="ECO:0000256" key="2">
    <source>
        <dbReference type="ARBA" id="ARBA00004651"/>
    </source>
</evidence>
<keyword evidence="5" id="KW-0808">Transferase</keyword>
<dbReference type="InterPro" id="IPR005467">
    <property type="entry name" value="His_kinase_dom"/>
</dbReference>
<organism evidence="14 15">
    <name type="scientific">Paenibacillus naphthalenovorans</name>
    <dbReference type="NCBI Taxonomy" id="162209"/>
    <lineage>
        <taxon>Bacteria</taxon>
        <taxon>Bacillati</taxon>
        <taxon>Bacillota</taxon>
        <taxon>Bacilli</taxon>
        <taxon>Bacillales</taxon>
        <taxon>Paenibacillaceae</taxon>
        <taxon>Paenibacillus</taxon>
    </lineage>
</organism>
<name>A0A0U2U2E8_9BACL</name>
<keyword evidence="12" id="KW-1133">Transmembrane helix</keyword>
<gene>
    <name evidence="14" type="ORF">IJ22_03720</name>
</gene>
<keyword evidence="15" id="KW-1185">Reference proteome</keyword>
<evidence type="ECO:0000256" key="6">
    <source>
        <dbReference type="ARBA" id="ARBA00022741"/>
    </source>
</evidence>
<dbReference type="SUPFAM" id="SSF47384">
    <property type="entry name" value="Homodimeric domain of signal transducing histidine kinase"/>
    <property type="match status" value="1"/>
</dbReference>
<dbReference type="FunFam" id="3.30.565.10:FF:000006">
    <property type="entry name" value="Sensor histidine kinase WalK"/>
    <property type="match status" value="1"/>
</dbReference>
<comment type="catalytic activity">
    <reaction evidence="1">
        <text>ATP + protein L-histidine = ADP + protein N-phospho-L-histidine.</text>
        <dbReference type="EC" id="2.7.13.3"/>
    </reaction>
</comment>
<dbReference type="InterPro" id="IPR050351">
    <property type="entry name" value="BphY/WalK/GraS-like"/>
</dbReference>
<evidence type="ECO:0000259" key="13">
    <source>
        <dbReference type="PROSITE" id="PS50109"/>
    </source>
</evidence>
<dbReference type="Gene3D" id="3.30.565.10">
    <property type="entry name" value="Histidine kinase-like ATPase, C-terminal domain"/>
    <property type="match status" value="1"/>
</dbReference>
<dbReference type="InterPro" id="IPR003594">
    <property type="entry name" value="HATPase_dom"/>
</dbReference>
<dbReference type="PROSITE" id="PS50109">
    <property type="entry name" value="HIS_KIN"/>
    <property type="match status" value="1"/>
</dbReference>
<dbReference type="Proteomes" id="UP000061660">
    <property type="component" value="Chromosome"/>
</dbReference>
<evidence type="ECO:0000256" key="12">
    <source>
        <dbReference type="SAM" id="Phobius"/>
    </source>
</evidence>
<feature type="transmembrane region" description="Helical" evidence="12">
    <location>
        <begin position="264"/>
        <end position="281"/>
    </location>
</feature>
<evidence type="ECO:0000256" key="5">
    <source>
        <dbReference type="ARBA" id="ARBA00022679"/>
    </source>
</evidence>
<dbReference type="Pfam" id="PF00512">
    <property type="entry name" value="HisKA"/>
    <property type="match status" value="1"/>
</dbReference>
<evidence type="ECO:0000256" key="11">
    <source>
        <dbReference type="SAM" id="Coils"/>
    </source>
</evidence>
<protein>
    <recommendedName>
        <fullName evidence="3">histidine kinase</fullName>
        <ecNumber evidence="3">2.7.13.3</ecNumber>
    </recommendedName>
</protein>
<sequence length="723" mass="81236">MAQNRTKSVIEARESEWNSMPSERMFPVLTAFFLLLLILAMALFSEGSRFFSSLSHAAAAEKGVLDLRTRDWKPNETVSLNGEWEFYWNRLVPPDEFAENANPLPMQYFSIPGAWNKTVTGGQSRPGDGFATYRLKVLLPEQADEMLMLWIPAMNTSYRLWVNGQEVAEAGHVGTSKWSSVPQYITQTAAAHTQDSQLDLVLQVSNFDHQKGGVLKPIKLGSIDMIMRSKELCTGFDTLLIGSLLIMGLYHLGVFAARTKEQSVLYFGLFCLLFSLRVTLLGESVLTRMFPDFNWTLLLKMEYLTAALGIPLFALFFSKLYPCESSRKIDFALCAPMLAYSLFVVISPTTVFTPTLIVLQLFVAASIVYFMSIITLALLHKREGSGIVLVACSIFALTIVNDMLYAHELVHTTDQMSGYGLLIFVFSQSILLSTKLSRAYINEERLSAALTELNTGLHDKIKSHTLALEQANEALKRKNDELSRLENSRSHLLSNISHDLGTPLTTIQCYLEAIMDGMVDTEDQKTRYLQIIHSKVVGMDRLIEDLFHLSQLEARQVAFKMQPMQTRRLIELLYTRYELDVRNAGLRYTLNMKGTAAERGMFSTVEVDLERLHQVFGNLIHNSVKFTPEGGSIDVELVDDGQGMLCRISDSGIGIHPEDLPYIFDRFYTNNKSRNAKTSGKGLGLSIAKEIVEYHGGRIWVEGSDHQKGTVICFSIPLAQVKE</sequence>
<feature type="transmembrane region" description="Helical" evidence="12">
    <location>
        <begin position="329"/>
        <end position="351"/>
    </location>
</feature>
<dbReference type="GO" id="GO:0000155">
    <property type="term" value="F:phosphorelay sensor kinase activity"/>
    <property type="evidence" value="ECO:0007669"/>
    <property type="project" value="InterPro"/>
</dbReference>
<evidence type="ECO:0000256" key="4">
    <source>
        <dbReference type="ARBA" id="ARBA00022553"/>
    </source>
</evidence>
<evidence type="ECO:0000313" key="15">
    <source>
        <dbReference type="Proteomes" id="UP000061660"/>
    </source>
</evidence>
<dbReference type="Gene3D" id="2.60.120.260">
    <property type="entry name" value="Galactose-binding domain-like"/>
    <property type="match status" value="1"/>
</dbReference>
<dbReference type="Pfam" id="PF02518">
    <property type="entry name" value="HATPase_c"/>
    <property type="match status" value="1"/>
</dbReference>
<keyword evidence="9" id="KW-0902">Two-component regulatory system</keyword>
<dbReference type="InterPro" id="IPR004358">
    <property type="entry name" value="Sig_transdc_His_kin-like_C"/>
</dbReference>
<dbReference type="Gene3D" id="1.10.287.130">
    <property type="match status" value="1"/>
</dbReference>
<feature type="domain" description="Histidine kinase" evidence="13">
    <location>
        <begin position="495"/>
        <end position="720"/>
    </location>
</feature>
<dbReference type="GO" id="GO:0016036">
    <property type="term" value="P:cellular response to phosphate starvation"/>
    <property type="evidence" value="ECO:0007669"/>
    <property type="project" value="TreeGrafter"/>
</dbReference>
<dbReference type="InterPro" id="IPR003661">
    <property type="entry name" value="HisK_dim/P_dom"/>
</dbReference>
<evidence type="ECO:0000256" key="7">
    <source>
        <dbReference type="ARBA" id="ARBA00022777"/>
    </source>
</evidence>
<dbReference type="SUPFAM" id="SSF49785">
    <property type="entry name" value="Galactose-binding domain-like"/>
    <property type="match status" value="1"/>
</dbReference>
<dbReference type="InterPro" id="IPR036097">
    <property type="entry name" value="HisK_dim/P_sf"/>
</dbReference>
<accession>A0A0U2U2E8</accession>
<dbReference type="SMART" id="SM00388">
    <property type="entry name" value="HisKA"/>
    <property type="match status" value="1"/>
</dbReference>
<feature type="transmembrane region" description="Helical" evidence="12">
    <location>
        <begin position="301"/>
        <end position="317"/>
    </location>
</feature>
<evidence type="ECO:0000256" key="3">
    <source>
        <dbReference type="ARBA" id="ARBA00012438"/>
    </source>
</evidence>
<evidence type="ECO:0000256" key="9">
    <source>
        <dbReference type="ARBA" id="ARBA00023012"/>
    </source>
</evidence>
<feature type="transmembrane region" description="Helical" evidence="12">
    <location>
        <begin position="357"/>
        <end position="379"/>
    </location>
</feature>
<feature type="transmembrane region" description="Helical" evidence="12">
    <location>
        <begin position="418"/>
        <end position="436"/>
    </location>
</feature>
<evidence type="ECO:0000313" key="14">
    <source>
        <dbReference type="EMBL" id="ALS20761.1"/>
    </source>
</evidence>
<keyword evidence="7 14" id="KW-0418">Kinase</keyword>
<reference evidence="15" key="1">
    <citation type="submission" date="2015-12" db="EMBL/GenBank/DDBJ databases">
        <title>Complete genome sequences of two moderately thermophilic Paenibacillus species.</title>
        <authorList>
            <person name="Butler R.III."/>
            <person name="Wang J."/>
            <person name="Stark B.C."/>
            <person name="Pombert J.-F."/>
        </authorList>
    </citation>
    <scope>NUCLEOTIDE SEQUENCE [LARGE SCALE GENOMIC DNA]</scope>
    <source>
        <strain evidence="15">32O-Y</strain>
    </source>
</reference>
<dbReference type="STRING" id="162209.IJ22_03720"/>
<keyword evidence="10 12" id="KW-0472">Membrane</keyword>
<feature type="transmembrane region" description="Helical" evidence="12">
    <location>
        <begin position="386"/>
        <end position="406"/>
    </location>
</feature>
<evidence type="ECO:0000256" key="10">
    <source>
        <dbReference type="ARBA" id="ARBA00023136"/>
    </source>
</evidence>
<dbReference type="RefSeq" id="WP_235594230.1">
    <property type="nucleotide sequence ID" value="NZ_CP013652.1"/>
</dbReference>
<feature type="transmembrane region" description="Helical" evidence="12">
    <location>
        <begin position="239"/>
        <end position="257"/>
    </location>
</feature>
<dbReference type="Pfam" id="PF07695">
    <property type="entry name" value="7TMR-DISM_7TM"/>
    <property type="match status" value="1"/>
</dbReference>
<keyword evidence="8" id="KW-0067">ATP-binding</keyword>
<dbReference type="GO" id="GO:0005886">
    <property type="term" value="C:plasma membrane"/>
    <property type="evidence" value="ECO:0007669"/>
    <property type="project" value="UniProtKB-SubCell"/>
</dbReference>
<dbReference type="KEGG" id="pnp:IJ22_03720"/>
<keyword evidence="6" id="KW-0547">Nucleotide-binding</keyword>
<dbReference type="AlphaFoldDB" id="A0A0U2U2E8"/>
<dbReference type="PANTHER" id="PTHR45453">
    <property type="entry name" value="PHOSPHATE REGULON SENSOR PROTEIN PHOR"/>
    <property type="match status" value="1"/>
</dbReference>
<dbReference type="CDD" id="cd00075">
    <property type="entry name" value="HATPase"/>
    <property type="match status" value="1"/>
</dbReference>
<keyword evidence="11" id="KW-0175">Coiled coil</keyword>
<dbReference type="PANTHER" id="PTHR45453:SF1">
    <property type="entry name" value="PHOSPHATE REGULON SENSOR PROTEIN PHOR"/>
    <property type="match status" value="1"/>
</dbReference>
<dbReference type="SMART" id="SM00387">
    <property type="entry name" value="HATPase_c"/>
    <property type="match status" value="1"/>
</dbReference>
<dbReference type="InterPro" id="IPR036890">
    <property type="entry name" value="HATPase_C_sf"/>
</dbReference>
<keyword evidence="12" id="KW-0812">Transmembrane</keyword>
<dbReference type="FunFam" id="1.10.287.130:FF:000001">
    <property type="entry name" value="Two-component sensor histidine kinase"/>
    <property type="match status" value="1"/>
</dbReference>
<evidence type="ECO:0000256" key="8">
    <source>
        <dbReference type="ARBA" id="ARBA00022840"/>
    </source>
</evidence>
<comment type="subcellular location">
    <subcellularLocation>
        <location evidence="2">Cell membrane</location>
        <topology evidence="2">Multi-pass membrane protein</topology>
    </subcellularLocation>
</comment>
<reference evidence="14 15" key="2">
    <citation type="journal article" date="2016" name="Genome Announc.">
        <title>Complete Genome Sequences of Two Interactive Moderate Thermophiles, Paenibacillus napthalenovorans 32O-Y and Paenibacillus sp. 32O-W.</title>
        <authorList>
            <person name="Butler R.R.III."/>
            <person name="Wang J."/>
            <person name="Stark B.C."/>
            <person name="Pombert J.F."/>
        </authorList>
    </citation>
    <scope>NUCLEOTIDE SEQUENCE [LARGE SCALE GENOMIC DNA]</scope>
    <source>
        <strain evidence="14 15">32O-Y</strain>
    </source>
</reference>
<feature type="coiled-coil region" evidence="11">
    <location>
        <begin position="461"/>
        <end position="495"/>
    </location>
</feature>
<dbReference type="PATRIC" id="fig|162209.4.peg.391"/>
<dbReference type="CDD" id="cd00082">
    <property type="entry name" value="HisKA"/>
    <property type="match status" value="1"/>
</dbReference>
<dbReference type="PRINTS" id="PR00344">
    <property type="entry name" value="BCTRLSENSOR"/>
</dbReference>